<organism evidence="6 7">
    <name type="scientific">Krasilnikoviella flava</name>
    <dbReference type="NCBI Taxonomy" id="526729"/>
    <lineage>
        <taxon>Bacteria</taxon>
        <taxon>Bacillati</taxon>
        <taxon>Actinomycetota</taxon>
        <taxon>Actinomycetes</taxon>
        <taxon>Micrococcales</taxon>
        <taxon>Promicromonosporaceae</taxon>
        <taxon>Krasilnikoviella</taxon>
    </lineage>
</organism>
<feature type="DNA-binding region" description="H-T-H motif" evidence="4">
    <location>
        <begin position="36"/>
        <end position="55"/>
    </location>
</feature>
<dbReference type="InterPro" id="IPR001647">
    <property type="entry name" value="HTH_TetR"/>
</dbReference>
<evidence type="ECO:0000313" key="6">
    <source>
        <dbReference type="EMBL" id="SKC81077.1"/>
    </source>
</evidence>
<dbReference type="AlphaFoldDB" id="A0A1T5LYM9"/>
<dbReference type="EMBL" id="FUZQ01000008">
    <property type="protein sequence ID" value="SKC81077.1"/>
    <property type="molecule type" value="Genomic_DNA"/>
</dbReference>
<evidence type="ECO:0000256" key="2">
    <source>
        <dbReference type="ARBA" id="ARBA00023125"/>
    </source>
</evidence>
<protein>
    <submittedName>
        <fullName evidence="6">Transcriptional regulator, TetR family</fullName>
    </submittedName>
</protein>
<evidence type="ECO:0000256" key="1">
    <source>
        <dbReference type="ARBA" id="ARBA00023015"/>
    </source>
</evidence>
<dbReference type="InterPro" id="IPR049445">
    <property type="entry name" value="TetR_SbtR-like_C"/>
</dbReference>
<name>A0A1T5LYM9_9MICO</name>
<dbReference type="Pfam" id="PF21597">
    <property type="entry name" value="TetR_C_43"/>
    <property type="match status" value="1"/>
</dbReference>
<dbReference type="InterPro" id="IPR036271">
    <property type="entry name" value="Tet_transcr_reg_TetR-rel_C_sf"/>
</dbReference>
<dbReference type="InterPro" id="IPR050109">
    <property type="entry name" value="HTH-type_TetR-like_transc_reg"/>
</dbReference>
<dbReference type="PROSITE" id="PS50977">
    <property type="entry name" value="HTH_TETR_2"/>
    <property type="match status" value="1"/>
</dbReference>
<evidence type="ECO:0000313" key="7">
    <source>
        <dbReference type="Proteomes" id="UP000189777"/>
    </source>
</evidence>
<feature type="domain" description="HTH tetR-type" evidence="5">
    <location>
        <begin position="14"/>
        <end position="73"/>
    </location>
</feature>
<keyword evidence="3" id="KW-0804">Transcription</keyword>
<keyword evidence="7" id="KW-1185">Reference proteome</keyword>
<gene>
    <name evidence="6" type="ORF">SAMN04324258_4154</name>
</gene>
<dbReference type="STRING" id="526729.SAMN04324258_4154"/>
<dbReference type="GO" id="GO:0003700">
    <property type="term" value="F:DNA-binding transcription factor activity"/>
    <property type="evidence" value="ECO:0007669"/>
    <property type="project" value="TreeGrafter"/>
</dbReference>
<dbReference type="GO" id="GO:0000976">
    <property type="term" value="F:transcription cis-regulatory region binding"/>
    <property type="evidence" value="ECO:0007669"/>
    <property type="project" value="TreeGrafter"/>
</dbReference>
<dbReference type="Proteomes" id="UP000189777">
    <property type="component" value="Unassembled WGS sequence"/>
</dbReference>
<dbReference type="SUPFAM" id="SSF46689">
    <property type="entry name" value="Homeodomain-like"/>
    <property type="match status" value="1"/>
</dbReference>
<dbReference type="PRINTS" id="PR00455">
    <property type="entry name" value="HTHTETR"/>
</dbReference>
<reference evidence="6 7" key="1">
    <citation type="submission" date="2017-02" db="EMBL/GenBank/DDBJ databases">
        <authorList>
            <person name="Peterson S.W."/>
        </authorList>
    </citation>
    <scope>NUCLEOTIDE SEQUENCE [LARGE SCALE GENOMIC DNA]</scope>
    <source>
        <strain evidence="6 7">DSM 21481</strain>
    </source>
</reference>
<dbReference type="InterPro" id="IPR009057">
    <property type="entry name" value="Homeodomain-like_sf"/>
</dbReference>
<dbReference type="SUPFAM" id="SSF48498">
    <property type="entry name" value="Tetracyclin repressor-like, C-terminal domain"/>
    <property type="match status" value="1"/>
</dbReference>
<evidence type="ECO:0000256" key="3">
    <source>
        <dbReference type="ARBA" id="ARBA00023163"/>
    </source>
</evidence>
<dbReference type="Pfam" id="PF00440">
    <property type="entry name" value="TetR_N"/>
    <property type="match status" value="1"/>
</dbReference>
<dbReference type="Gene3D" id="1.10.357.10">
    <property type="entry name" value="Tetracycline Repressor, domain 2"/>
    <property type="match status" value="1"/>
</dbReference>
<dbReference type="PANTHER" id="PTHR30055">
    <property type="entry name" value="HTH-TYPE TRANSCRIPTIONAL REGULATOR RUTR"/>
    <property type="match status" value="1"/>
</dbReference>
<keyword evidence="2 4" id="KW-0238">DNA-binding</keyword>
<sequence length="190" mass="19942">MSTSHGKALRADALRNRRRALDAATALLAEPGGPPKVEAIAERAGMGAGTVVRAFGGKDALMDAAVAELLEPLVLRGRQILERDGGPTALRAFLAELMAFQAAHYAVNDQLAGLDLPATTALRAELVRVVDAMLGEGREQGAIRSDIDPVLVTSLVGETAFTIAKASHGTPELAEAYLEVLMDGLRPRVP</sequence>
<accession>A0A1T5LYM9</accession>
<keyword evidence="1" id="KW-0805">Transcription regulation</keyword>
<proteinExistence type="predicted"/>
<evidence type="ECO:0000259" key="5">
    <source>
        <dbReference type="PROSITE" id="PS50977"/>
    </source>
</evidence>
<evidence type="ECO:0000256" key="4">
    <source>
        <dbReference type="PROSITE-ProRule" id="PRU00335"/>
    </source>
</evidence>
<dbReference type="PANTHER" id="PTHR30055:SF234">
    <property type="entry name" value="HTH-TYPE TRANSCRIPTIONAL REGULATOR BETI"/>
    <property type="match status" value="1"/>
</dbReference>